<proteinExistence type="inferred from homology"/>
<dbReference type="STRING" id="933388.S7Z7H7"/>
<dbReference type="HOGENOM" id="CLU_016461_2_0_1"/>
<dbReference type="InterPro" id="IPR026832">
    <property type="entry name" value="Asteroid"/>
</dbReference>
<protein>
    <recommendedName>
        <fullName evidence="3">Asteroid domain-containing protein</fullName>
    </recommendedName>
</protein>
<dbReference type="PANTHER" id="PTHR15665">
    <property type="entry name" value="ASTEROID PROTEIN"/>
    <property type="match status" value="1"/>
</dbReference>
<evidence type="ECO:0000259" key="3">
    <source>
        <dbReference type="Pfam" id="PF12813"/>
    </source>
</evidence>
<dbReference type="InterPro" id="IPR029060">
    <property type="entry name" value="PIN-like_dom_sf"/>
</dbReference>
<name>S7Z7H7_PENO1</name>
<dbReference type="CDD" id="cd18675">
    <property type="entry name" value="PIN_SpAst1-like"/>
    <property type="match status" value="1"/>
</dbReference>
<feature type="domain" description="Asteroid" evidence="3">
    <location>
        <begin position="163"/>
        <end position="448"/>
    </location>
</feature>
<dbReference type="InterPro" id="IPR039436">
    <property type="entry name" value="Asteroid_dom"/>
</dbReference>
<dbReference type="PANTHER" id="PTHR15665:SF1">
    <property type="entry name" value="PROTEIN ASTEROID HOMOLOG 1"/>
    <property type="match status" value="1"/>
</dbReference>
<dbReference type="eggNOG" id="ENOG502S2DC">
    <property type="taxonomic scope" value="Eukaryota"/>
</dbReference>
<keyword evidence="5" id="KW-1185">Reference proteome</keyword>
<dbReference type="OrthoDB" id="5297549at2759"/>
<dbReference type="EMBL" id="KB644409">
    <property type="protein sequence ID" value="EPS26525.1"/>
    <property type="molecule type" value="Genomic_DNA"/>
</dbReference>
<evidence type="ECO:0000256" key="1">
    <source>
        <dbReference type="ARBA" id="ARBA00007398"/>
    </source>
</evidence>
<organism evidence="4 5">
    <name type="scientific">Penicillium oxalicum (strain 114-2 / CGMCC 5302)</name>
    <name type="common">Penicillium decumbens</name>
    <dbReference type="NCBI Taxonomy" id="933388"/>
    <lineage>
        <taxon>Eukaryota</taxon>
        <taxon>Fungi</taxon>
        <taxon>Dikarya</taxon>
        <taxon>Ascomycota</taxon>
        <taxon>Pezizomycotina</taxon>
        <taxon>Eurotiomycetes</taxon>
        <taxon>Eurotiomycetidae</taxon>
        <taxon>Eurotiales</taxon>
        <taxon>Aspergillaceae</taxon>
        <taxon>Penicillium</taxon>
    </lineage>
</organism>
<dbReference type="Pfam" id="PF12813">
    <property type="entry name" value="XPG_I_2"/>
    <property type="match status" value="1"/>
</dbReference>
<dbReference type="Proteomes" id="UP000019376">
    <property type="component" value="Unassembled WGS sequence"/>
</dbReference>
<evidence type="ECO:0000313" key="4">
    <source>
        <dbReference type="EMBL" id="EPS26525.1"/>
    </source>
</evidence>
<dbReference type="AlphaFoldDB" id="S7Z7H7"/>
<feature type="compositionally biased region" description="Low complexity" evidence="2">
    <location>
        <begin position="266"/>
        <end position="284"/>
    </location>
</feature>
<dbReference type="PhylomeDB" id="S7Z7H7"/>
<dbReference type="Gene3D" id="3.40.50.1010">
    <property type="entry name" value="5'-nuclease"/>
    <property type="match status" value="1"/>
</dbReference>
<gene>
    <name evidence="4" type="ORF">PDE_01462</name>
</gene>
<reference evidence="4 5" key="1">
    <citation type="journal article" date="2013" name="PLoS ONE">
        <title>Genomic and secretomic analyses reveal unique features of the lignocellulolytic enzyme system of Penicillium decumbens.</title>
        <authorList>
            <person name="Liu G."/>
            <person name="Zhang L."/>
            <person name="Wei X."/>
            <person name="Zou G."/>
            <person name="Qin Y."/>
            <person name="Ma L."/>
            <person name="Li J."/>
            <person name="Zheng H."/>
            <person name="Wang S."/>
            <person name="Wang C."/>
            <person name="Xun L."/>
            <person name="Zhao G.-P."/>
            <person name="Zhou Z."/>
            <person name="Qu Y."/>
        </authorList>
    </citation>
    <scope>NUCLEOTIDE SEQUENCE [LARGE SCALE GENOMIC DNA]</scope>
    <source>
        <strain evidence="5">114-2 / CGMCC 5302</strain>
    </source>
</reference>
<feature type="region of interest" description="Disordered" evidence="2">
    <location>
        <begin position="263"/>
        <end position="284"/>
    </location>
</feature>
<sequence>MGIPHLTKHLLPYADSVVLGEVPAGQEADEHTIDETARVRSVVIDGPSLVYHLYYRLLAWMNPAHDVLDVQPTCDEVSRAVVTCLSELSRRGVQIRKICFDGALPVSKRETRLARIDKSRQKLDAFRRREPTSSRQWREEVSLPPHQLWQGRTLPARWKNLPENPFMVSAVFEDLRTRWSRAQILYYTDCETADLPGGDYPWADLTVMTSGEADVECANVSKQTGSAILTNDSDLIVHDLGADGSVVFLNSVHLISGIGDGKGIESQSRSESGSGSGLDSSSNSRINAMRLHPRNLARRLGIHDLQLFAFHLNEDPHLGFAELVRRSHGQEGSVSVKYREFQREYQQAAEDSLSASNLRTVSDLDPRVSELVWQYERRDVFCATGNPHVYLGILVEDSSRRCSWGFGSFYRVLGYSLLNQAYLLDKRFSGISEYARRGTRVVAEQITLDDAETARVNLSSVEESLQLARDAFEADDQSTFWIMFALADIYCDVENQASLPDAVHLERFLTKGFLGKRTEWIDIHLCAQIHAVLYSLRILQQLLRVLPDSEHLDGRNRLILQDLPPLHGLIPSRQEMVRRFSGNGTAHRLVQKMFATFC</sequence>
<dbReference type="SUPFAM" id="SSF88723">
    <property type="entry name" value="PIN domain-like"/>
    <property type="match status" value="1"/>
</dbReference>
<accession>S7Z7H7</accession>
<comment type="similarity">
    <text evidence="1">Belongs to the asteroid family.</text>
</comment>
<evidence type="ECO:0000313" key="5">
    <source>
        <dbReference type="Proteomes" id="UP000019376"/>
    </source>
</evidence>
<evidence type="ECO:0000256" key="2">
    <source>
        <dbReference type="SAM" id="MobiDB-lite"/>
    </source>
</evidence>